<dbReference type="EMBL" id="CP045725">
    <property type="protein sequence ID" value="QGF23769.1"/>
    <property type="molecule type" value="Genomic_DNA"/>
</dbReference>
<keyword evidence="2" id="KW-1185">Reference proteome</keyword>
<protein>
    <submittedName>
        <fullName evidence="1">Uncharacterized protein</fullName>
    </submittedName>
</protein>
<evidence type="ECO:0000313" key="1">
    <source>
        <dbReference type="EMBL" id="QGF23769.1"/>
    </source>
</evidence>
<sequence length="73" mass="7764">MTTSTPGDSPSDRPTDPIRVQVTVNGEPVTLDVKVARQFEPPILPESDLRSREDCWCTCTSPSAGLGTGIGGY</sequence>
<organism evidence="1 2">
    <name type="scientific">Raineyella fluvialis</name>
    <dbReference type="NCBI Taxonomy" id="2662261"/>
    <lineage>
        <taxon>Bacteria</taxon>
        <taxon>Bacillati</taxon>
        <taxon>Actinomycetota</taxon>
        <taxon>Actinomycetes</taxon>
        <taxon>Propionibacteriales</taxon>
        <taxon>Propionibacteriaceae</taxon>
        <taxon>Raineyella</taxon>
    </lineage>
</organism>
<reference evidence="1 2" key="1">
    <citation type="submission" date="2019-10" db="EMBL/GenBank/DDBJ databases">
        <title>Genomic analysis of Raineyella sp. CBA3103.</title>
        <authorList>
            <person name="Roh S.W."/>
        </authorList>
    </citation>
    <scope>NUCLEOTIDE SEQUENCE [LARGE SCALE GENOMIC DNA]</scope>
    <source>
        <strain evidence="1 2">CBA3103</strain>
    </source>
</reference>
<name>A0A5Q2FAD7_9ACTN</name>
<accession>A0A5Q2FAD7</accession>
<proteinExistence type="predicted"/>
<dbReference type="Proteomes" id="UP000386847">
    <property type="component" value="Chromosome"/>
</dbReference>
<gene>
    <name evidence="1" type="ORF">Rai3103_08885</name>
</gene>
<dbReference type="KEGG" id="rain:Rai3103_08885"/>
<dbReference type="AlphaFoldDB" id="A0A5Q2FAD7"/>
<evidence type="ECO:0000313" key="2">
    <source>
        <dbReference type="Proteomes" id="UP000386847"/>
    </source>
</evidence>
<dbReference type="RefSeq" id="WP_153572299.1">
    <property type="nucleotide sequence ID" value="NZ_CP045725.1"/>
</dbReference>